<evidence type="ECO:0000256" key="1">
    <source>
        <dbReference type="ARBA" id="ARBA00000885"/>
    </source>
</evidence>
<dbReference type="PIRSF" id="PIRSF001569">
    <property type="entry name" value="E3_ub_ligase_SMURF1"/>
    <property type="match status" value="1"/>
</dbReference>
<dbReference type="UniPathway" id="UPA00143"/>
<keyword evidence="3 6" id="KW-0808">Transferase</keyword>
<dbReference type="GO" id="GO:0016567">
    <property type="term" value="P:protein ubiquitination"/>
    <property type="evidence" value="ECO:0007669"/>
    <property type="project" value="UniProtKB-UniPathway"/>
</dbReference>
<evidence type="ECO:0000259" key="11">
    <source>
        <dbReference type="PROSITE" id="PS50237"/>
    </source>
</evidence>
<dbReference type="Proteomes" id="UP000663832">
    <property type="component" value="Unassembled WGS sequence"/>
</dbReference>
<evidence type="ECO:0000256" key="5">
    <source>
        <dbReference type="ARBA" id="ARBA00022786"/>
    </source>
</evidence>
<dbReference type="PROSITE" id="PS01159">
    <property type="entry name" value="WW_DOMAIN_1"/>
    <property type="match status" value="2"/>
</dbReference>
<dbReference type="SMART" id="SM00119">
    <property type="entry name" value="HECTc"/>
    <property type="match status" value="1"/>
</dbReference>
<evidence type="ECO:0000256" key="7">
    <source>
        <dbReference type="PIRSR" id="PIRSR001569-1"/>
    </source>
</evidence>
<dbReference type="InterPro" id="IPR036020">
    <property type="entry name" value="WW_dom_sf"/>
</dbReference>
<dbReference type="Gene3D" id="2.20.70.10">
    <property type="match status" value="3"/>
</dbReference>
<keyword evidence="14" id="KW-1185">Reference proteome</keyword>
<dbReference type="CDD" id="cd00078">
    <property type="entry name" value="HECTc"/>
    <property type="match status" value="1"/>
</dbReference>
<protein>
    <recommendedName>
        <fullName evidence="6">E3 ubiquitin-protein ligase</fullName>
        <ecNumber evidence="6">2.3.2.26</ecNumber>
    </recommendedName>
</protein>
<dbReference type="PROSITE" id="PS50237">
    <property type="entry name" value="HECT"/>
    <property type="match status" value="1"/>
</dbReference>
<name>A0A814M9K1_9BILA</name>
<dbReference type="EMBL" id="CAJNOM010000114">
    <property type="protein sequence ID" value="CAF1075536.1"/>
    <property type="molecule type" value="Genomic_DNA"/>
</dbReference>
<comment type="caution">
    <text evidence="13">The sequence shown here is derived from an EMBL/GenBank/DDBJ whole genome shotgun (WGS) entry which is preliminary data.</text>
</comment>
<feature type="domain" description="WW" evidence="10">
    <location>
        <begin position="311"/>
        <end position="344"/>
    </location>
</feature>
<dbReference type="OrthoDB" id="423283at2759"/>
<dbReference type="Proteomes" id="UP000663877">
    <property type="component" value="Unassembled WGS sequence"/>
</dbReference>
<dbReference type="GO" id="GO:0061630">
    <property type="term" value="F:ubiquitin protein ligase activity"/>
    <property type="evidence" value="ECO:0007669"/>
    <property type="project" value="UniProtKB-EC"/>
</dbReference>
<dbReference type="SUPFAM" id="SSF51045">
    <property type="entry name" value="WW domain"/>
    <property type="match status" value="4"/>
</dbReference>
<evidence type="ECO:0000256" key="8">
    <source>
        <dbReference type="PROSITE-ProRule" id="PRU00104"/>
    </source>
</evidence>
<feature type="region of interest" description="Disordered" evidence="9">
    <location>
        <begin position="181"/>
        <end position="239"/>
    </location>
</feature>
<evidence type="ECO:0000256" key="9">
    <source>
        <dbReference type="SAM" id="MobiDB-lite"/>
    </source>
</evidence>
<accession>A0A814M9K1</accession>
<sequence>MLQPSTPTSSSPDRDDIRTNESLSQLRVKICSVRLPSSNKLVDICVNMEVDNKYTYRTEIIRKKGKTTTTTTTTNSPIILINESFDVLVTSNSKIKLKILAPTRLFGNHDIGQLQFSVKTIINEYHSSEQINNDTTPSYLVKLPFNNSTTSTSLFRSNEINNLANGIVELIFYGSLLKQHNENRNQQDTQQSRPSSTHSMLENGSEIQNSNETTRSMISRSVNNTNTRSRRRPLDNQTNGTIVEGAAAAASVNSDVQTDLSTDQTSITNETTLAQLKQQLPPGWEVRFDSQNRPYYVDHNRRRTTWFLEQHALPRGWEERTDPRGRVYYVDHNTRTTTWTPPTATHLSNVAQWQNQYARSHSVFNQFEHRFLPNSDTSATLNENSDSTEQSLPEGWQKMHDNQGRTYFVNHISKTTQWEDPRRMDSNIFDMPLPNGFEMRYTKEGQVYFLDHNTKTSTFRDPRASLMLSNDESSDATPNYQRSFPSKIRQFRYLCSTNSTPGQLKLTIRRDQLFHDSFTHIMQCQSNELRRRLYLSFKGEEGLDYGGVAREWFFRLSHEALNPMYCLFEYANKNNYYLQINPASSVNPDHLHYFRFIGRFIAMSLYHGKFIDNGFSLAFYKRMLGKTLTIHDLESFDPEFYNSLLWIRENSVNDNDNLELYFSTSFESLGKIENIELKPGGMDIKLTEENKAEYIELMTNWRFTRGVEQQTKAFLHGFNEVVPQQWIQIFDERELELLLCGISKIDIHDWEHNTIYKNYTETAKQIQWFWQFVREITDEQRARLLQFVTGTCRVPIGGFSELLGSNGPQKFCIEKYGKDNILPRSHTCFNRLDLPPYKKYEILKEKLLFAIEECEGFGQE</sequence>
<feature type="domain" description="WW" evidence="10">
    <location>
        <begin position="390"/>
        <end position="423"/>
    </location>
</feature>
<dbReference type="SMART" id="SM00456">
    <property type="entry name" value="WW"/>
    <property type="match status" value="4"/>
</dbReference>
<dbReference type="InterPro" id="IPR024928">
    <property type="entry name" value="E3_ub_ligase_SMURF1"/>
</dbReference>
<organism evidence="13 14">
    <name type="scientific">Adineta steineri</name>
    <dbReference type="NCBI Taxonomy" id="433720"/>
    <lineage>
        <taxon>Eukaryota</taxon>
        <taxon>Metazoa</taxon>
        <taxon>Spiralia</taxon>
        <taxon>Gnathifera</taxon>
        <taxon>Rotifera</taxon>
        <taxon>Eurotatoria</taxon>
        <taxon>Bdelloidea</taxon>
        <taxon>Adinetida</taxon>
        <taxon>Adinetidae</taxon>
        <taxon>Adineta</taxon>
    </lineage>
</organism>
<evidence type="ECO:0000256" key="3">
    <source>
        <dbReference type="ARBA" id="ARBA00022679"/>
    </source>
</evidence>
<dbReference type="FunFam" id="3.30.2410.10:FF:000002">
    <property type="entry name" value="E3 ubiquitin-protein ligase HECW2"/>
    <property type="match status" value="1"/>
</dbReference>
<dbReference type="InterPro" id="IPR001202">
    <property type="entry name" value="WW_dom"/>
</dbReference>
<dbReference type="FunFam" id="3.90.1750.10:FF:000026">
    <property type="entry name" value="E3 ubiquitin-protein ligase HACE1"/>
    <property type="match status" value="1"/>
</dbReference>
<dbReference type="Pfam" id="PF00397">
    <property type="entry name" value="WW"/>
    <property type="match status" value="3"/>
</dbReference>
<evidence type="ECO:0000256" key="2">
    <source>
        <dbReference type="ARBA" id="ARBA00004906"/>
    </source>
</evidence>
<comment type="catalytic activity">
    <reaction evidence="1 6">
        <text>S-ubiquitinyl-[E2 ubiquitin-conjugating enzyme]-L-cysteine + [acceptor protein]-L-lysine = [E2 ubiquitin-conjugating enzyme]-L-cysteine + N(6)-ubiquitinyl-[acceptor protein]-L-lysine.</text>
        <dbReference type="EC" id="2.3.2.26"/>
    </reaction>
</comment>
<dbReference type="Gene3D" id="3.30.2160.10">
    <property type="entry name" value="Hect, E3 ligase catalytic domain"/>
    <property type="match status" value="1"/>
</dbReference>
<dbReference type="GO" id="GO:0043161">
    <property type="term" value="P:proteasome-mediated ubiquitin-dependent protein catabolic process"/>
    <property type="evidence" value="ECO:0007669"/>
    <property type="project" value="TreeGrafter"/>
</dbReference>
<dbReference type="PROSITE" id="PS50020">
    <property type="entry name" value="WW_DOMAIN_2"/>
    <property type="match status" value="4"/>
</dbReference>
<dbReference type="FunFam" id="3.90.1750.10:FF:000079">
    <property type="entry name" value="E3 ubiquitin-protein ligase"/>
    <property type="match status" value="1"/>
</dbReference>
<dbReference type="Gene3D" id="3.90.1750.10">
    <property type="entry name" value="Hect, E3 ligase catalytic domains"/>
    <property type="match status" value="1"/>
</dbReference>
<dbReference type="PANTHER" id="PTHR11254:SF429">
    <property type="entry name" value="E3 UBIQUITIN-PROTEIN LIGASE SU(DX)"/>
    <property type="match status" value="1"/>
</dbReference>
<dbReference type="FunFam" id="3.30.2160.10:FF:000003">
    <property type="entry name" value="E3 ubiquitin-protein ligase"/>
    <property type="match status" value="1"/>
</dbReference>
<keyword evidence="4" id="KW-0677">Repeat</keyword>
<dbReference type="CDD" id="cd00201">
    <property type="entry name" value="WW"/>
    <property type="match status" value="4"/>
</dbReference>
<proteinExistence type="predicted"/>
<feature type="active site" description="Glycyl thioester intermediate" evidence="7 8">
    <location>
        <position position="828"/>
    </location>
</feature>
<dbReference type="Pfam" id="PF00632">
    <property type="entry name" value="HECT"/>
    <property type="match status" value="1"/>
</dbReference>
<evidence type="ECO:0000313" key="12">
    <source>
        <dbReference type="EMBL" id="CAF0978525.1"/>
    </source>
</evidence>
<dbReference type="Gene3D" id="3.30.2410.10">
    <property type="entry name" value="Hect, E3 ligase catalytic domain"/>
    <property type="match status" value="1"/>
</dbReference>
<feature type="domain" description="HECT" evidence="11">
    <location>
        <begin position="525"/>
        <end position="860"/>
    </location>
</feature>
<dbReference type="PANTHER" id="PTHR11254">
    <property type="entry name" value="HECT DOMAIN UBIQUITIN-PROTEIN LIGASE"/>
    <property type="match status" value="1"/>
</dbReference>
<dbReference type="EMBL" id="CAJNOI010000063">
    <property type="protein sequence ID" value="CAF0978525.1"/>
    <property type="molecule type" value="Genomic_DNA"/>
</dbReference>
<dbReference type="AlphaFoldDB" id="A0A814M9K1"/>
<keyword evidence="5 6" id="KW-0833">Ubl conjugation pathway</keyword>
<evidence type="ECO:0000313" key="14">
    <source>
        <dbReference type="Proteomes" id="UP000663832"/>
    </source>
</evidence>
<dbReference type="InterPro" id="IPR050409">
    <property type="entry name" value="E3_ubiq-protein_ligase"/>
</dbReference>
<evidence type="ECO:0000256" key="4">
    <source>
        <dbReference type="ARBA" id="ARBA00022737"/>
    </source>
</evidence>
<dbReference type="EC" id="2.3.2.26" evidence="6"/>
<dbReference type="InterPro" id="IPR035983">
    <property type="entry name" value="Hect_E3_ubiquitin_ligase"/>
</dbReference>
<dbReference type="InterPro" id="IPR000569">
    <property type="entry name" value="HECT_dom"/>
</dbReference>
<feature type="domain" description="WW" evidence="10">
    <location>
        <begin position="278"/>
        <end position="306"/>
    </location>
</feature>
<dbReference type="GO" id="GO:0005737">
    <property type="term" value="C:cytoplasm"/>
    <property type="evidence" value="ECO:0007669"/>
    <property type="project" value="TreeGrafter"/>
</dbReference>
<feature type="domain" description="WW" evidence="10">
    <location>
        <begin position="431"/>
        <end position="464"/>
    </location>
</feature>
<evidence type="ECO:0000256" key="6">
    <source>
        <dbReference type="PIRNR" id="PIRNR001569"/>
    </source>
</evidence>
<gene>
    <name evidence="12" type="ORF">BJG266_LOCUS14739</name>
    <name evidence="13" type="ORF">QVE165_LOCUS18931</name>
</gene>
<reference evidence="13" key="1">
    <citation type="submission" date="2021-02" db="EMBL/GenBank/DDBJ databases">
        <authorList>
            <person name="Nowell W R."/>
        </authorList>
    </citation>
    <scope>NUCLEOTIDE SEQUENCE</scope>
</reference>
<evidence type="ECO:0000259" key="10">
    <source>
        <dbReference type="PROSITE" id="PS50020"/>
    </source>
</evidence>
<dbReference type="SUPFAM" id="SSF56204">
    <property type="entry name" value="Hect, E3 ligase catalytic domain"/>
    <property type="match status" value="1"/>
</dbReference>
<feature type="compositionally biased region" description="Polar residues" evidence="9">
    <location>
        <begin position="186"/>
        <end position="218"/>
    </location>
</feature>
<comment type="pathway">
    <text evidence="2 6">Protein modification; protein ubiquitination.</text>
</comment>
<evidence type="ECO:0000313" key="13">
    <source>
        <dbReference type="EMBL" id="CAF1075536.1"/>
    </source>
</evidence>